<dbReference type="WBParaSite" id="SVE_1783100.1">
    <property type="protein sequence ID" value="SVE_1783100.1"/>
    <property type="gene ID" value="SVE_1783100"/>
</dbReference>
<reference evidence="3" key="2">
    <citation type="submission" date="2015-08" db="UniProtKB">
        <authorList>
            <consortium name="WormBaseParasite"/>
        </authorList>
    </citation>
    <scope>IDENTIFICATION</scope>
</reference>
<name>A0A0K0FZF2_STRVS</name>
<sequence length="320" mass="37813">MHLPNEVIKLILKNVDWRTLYKVKLVSKFFDTLVNSNLDFFQKPKMKMLNMSSFYNKEDTLEIYCSFFCEDKFINLERFSILIDEIKVDDIEYYLKKVNLFDIEYVWVKTNGKTIVFDILNRYFKPGTSVQSLHIEVNNNPDFQSFSQFIQKIRYVNSLYLKNLCFTDKNIPKNYELSMIEKLSNLFLLECRCTCLVNSLMIKNLFINNKSLKEVKIYSKCSNFEVDLVRNIKARQDLCNKDEKSHEKYHIYLPHKNGIINNVEFIKYFPCGTYSMLDTIENYCTFGATKACQKCSTSKAIFFTYIMPPKPIGIDCESTI</sequence>
<keyword evidence="2" id="KW-1185">Reference proteome</keyword>
<dbReference type="AlphaFoldDB" id="A0A0K0FZF2"/>
<accession>A0A0K0FZF2</accession>
<dbReference type="PROSITE" id="PS50181">
    <property type="entry name" value="FBOX"/>
    <property type="match status" value="1"/>
</dbReference>
<proteinExistence type="predicted"/>
<dbReference type="SUPFAM" id="SSF81383">
    <property type="entry name" value="F-box domain"/>
    <property type="match status" value="1"/>
</dbReference>
<evidence type="ECO:0000313" key="2">
    <source>
        <dbReference type="Proteomes" id="UP000035680"/>
    </source>
</evidence>
<organism evidence="2 3">
    <name type="scientific">Strongyloides venezuelensis</name>
    <name type="common">Threadworm</name>
    <dbReference type="NCBI Taxonomy" id="75913"/>
    <lineage>
        <taxon>Eukaryota</taxon>
        <taxon>Metazoa</taxon>
        <taxon>Ecdysozoa</taxon>
        <taxon>Nematoda</taxon>
        <taxon>Chromadorea</taxon>
        <taxon>Rhabditida</taxon>
        <taxon>Tylenchina</taxon>
        <taxon>Panagrolaimomorpha</taxon>
        <taxon>Strongyloidoidea</taxon>
        <taxon>Strongyloididae</taxon>
        <taxon>Strongyloides</taxon>
    </lineage>
</organism>
<protein>
    <submittedName>
        <fullName evidence="3">F-box domain-containing protein</fullName>
    </submittedName>
</protein>
<reference evidence="2" key="1">
    <citation type="submission" date="2014-07" db="EMBL/GenBank/DDBJ databases">
        <authorList>
            <person name="Martin A.A"/>
            <person name="De Silva N."/>
        </authorList>
    </citation>
    <scope>NUCLEOTIDE SEQUENCE</scope>
</reference>
<evidence type="ECO:0000259" key="1">
    <source>
        <dbReference type="PROSITE" id="PS50181"/>
    </source>
</evidence>
<dbReference type="Proteomes" id="UP000035680">
    <property type="component" value="Unassembled WGS sequence"/>
</dbReference>
<evidence type="ECO:0000313" key="3">
    <source>
        <dbReference type="WBParaSite" id="SVE_1783100.1"/>
    </source>
</evidence>
<feature type="domain" description="F-box" evidence="1">
    <location>
        <begin position="1"/>
        <end position="44"/>
    </location>
</feature>
<dbReference type="InterPro" id="IPR036047">
    <property type="entry name" value="F-box-like_dom_sf"/>
</dbReference>
<dbReference type="InterPro" id="IPR001810">
    <property type="entry name" value="F-box_dom"/>
</dbReference>